<gene>
    <name evidence="5" type="ORF">BDY21DRAFT_374970</name>
</gene>
<feature type="compositionally biased region" description="Low complexity" evidence="3">
    <location>
        <begin position="517"/>
        <end position="538"/>
    </location>
</feature>
<dbReference type="GO" id="GO:0005730">
    <property type="term" value="C:nucleolus"/>
    <property type="evidence" value="ECO:0007669"/>
    <property type="project" value="TreeGrafter"/>
</dbReference>
<dbReference type="GO" id="GO:0003723">
    <property type="term" value="F:RNA binding"/>
    <property type="evidence" value="ECO:0007669"/>
    <property type="project" value="UniProtKB-UniRule"/>
</dbReference>
<dbReference type="InterPro" id="IPR000504">
    <property type="entry name" value="RRM_dom"/>
</dbReference>
<accession>A0A6A6NP27</accession>
<evidence type="ECO:0000256" key="2">
    <source>
        <dbReference type="PROSITE-ProRule" id="PRU00176"/>
    </source>
</evidence>
<feature type="compositionally biased region" description="Low complexity" evidence="3">
    <location>
        <begin position="228"/>
        <end position="238"/>
    </location>
</feature>
<dbReference type="SUPFAM" id="SSF54928">
    <property type="entry name" value="RNA-binding domain, RBD"/>
    <property type="match status" value="1"/>
</dbReference>
<reference evidence="5" key="1">
    <citation type="journal article" date="2020" name="Stud. Mycol.">
        <title>101 Dothideomycetes genomes: a test case for predicting lifestyles and emergence of pathogens.</title>
        <authorList>
            <person name="Haridas S."/>
            <person name="Albert R."/>
            <person name="Binder M."/>
            <person name="Bloem J."/>
            <person name="Labutti K."/>
            <person name="Salamov A."/>
            <person name="Andreopoulos B."/>
            <person name="Baker S."/>
            <person name="Barry K."/>
            <person name="Bills G."/>
            <person name="Bluhm B."/>
            <person name="Cannon C."/>
            <person name="Castanera R."/>
            <person name="Culley D."/>
            <person name="Daum C."/>
            <person name="Ezra D."/>
            <person name="Gonzalez J."/>
            <person name="Henrissat B."/>
            <person name="Kuo A."/>
            <person name="Liang C."/>
            <person name="Lipzen A."/>
            <person name="Lutzoni F."/>
            <person name="Magnuson J."/>
            <person name="Mondo S."/>
            <person name="Nolan M."/>
            <person name="Ohm R."/>
            <person name="Pangilinan J."/>
            <person name="Park H.-J."/>
            <person name="Ramirez L."/>
            <person name="Alfaro M."/>
            <person name="Sun H."/>
            <person name="Tritt A."/>
            <person name="Yoshinaga Y."/>
            <person name="Zwiers L.-H."/>
            <person name="Turgeon B."/>
            <person name="Goodwin S."/>
            <person name="Spatafora J."/>
            <person name="Crous P."/>
            <person name="Grigoriev I."/>
        </authorList>
    </citation>
    <scope>NUCLEOTIDE SEQUENCE</scope>
    <source>
        <strain evidence="5">ATCC 16933</strain>
    </source>
</reference>
<dbReference type="PROSITE" id="PS50102">
    <property type="entry name" value="RRM"/>
    <property type="match status" value="1"/>
</dbReference>
<name>A0A6A6NP27_9PEZI</name>
<dbReference type="Pfam" id="PF00076">
    <property type="entry name" value="RRM_1"/>
    <property type="match status" value="1"/>
</dbReference>
<dbReference type="SMART" id="SM00360">
    <property type="entry name" value="RRM"/>
    <property type="match status" value="1"/>
</dbReference>
<evidence type="ECO:0000256" key="3">
    <source>
        <dbReference type="SAM" id="MobiDB-lite"/>
    </source>
</evidence>
<dbReference type="Gene3D" id="3.30.70.330">
    <property type="match status" value="1"/>
</dbReference>
<feature type="region of interest" description="Disordered" evidence="3">
    <location>
        <begin position="147"/>
        <end position="569"/>
    </location>
</feature>
<dbReference type="EMBL" id="MU001699">
    <property type="protein sequence ID" value="KAF2453154.1"/>
    <property type="molecule type" value="Genomic_DNA"/>
</dbReference>
<proteinExistence type="predicted"/>
<dbReference type="InterPro" id="IPR035979">
    <property type="entry name" value="RBD_domain_sf"/>
</dbReference>
<dbReference type="PANTHER" id="PTHR23236">
    <property type="entry name" value="EUKARYOTIC TRANSLATION INITIATION FACTOR 4B/4H"/>
    <property type="match status" value="1"/>
</dbReference>
<evidence type="ECO:0000259" key="4">
    <source>
        <dbReference type="PROSITE" id="PS50102"/>
    </source>
</evidence>
<protein>
    <recommendedName>
        <fullName evidence="4">RRM domain-containing protein</fullName>
    </recommendedName>
</protein>
<sequence>MSLGDFMTDQSLGSWADEMEDIPVILPQESRSGYGTERRAFSSGTGFGERSFDRPGFAREQLPLPTKPPFTAHLGNLSFEATELDIQDFFSGCEVTSVRIVEDKLERKPKGFGYVEFATVDGLKRALDLSGTQFQGRSIRISVADPRKLKAKDAAPARDIQWERKGPLPDLPGQSNRRASERGGGFGRNWDNTSDAGSDRGAPFERGGSRRGGAGPLDAAAVWERRGPLSPLQGSSSSNVSHVDGRAREGGPRRSSPAWGEGTGRGPSGPGPQDSGSRPPRGERPGFERTPTAADLDPSWRTGMKKVSPTPTPEASTPSSPSNAAAVPAAPSAPAGRPRLNLAKRTISEHAGDTAATEPSDAKASPFGAARPIDSAAREREIEEKLRARKEAEAKEREERRAKEAAVKAEKAAERAAEKVAQARESHKESEGQDTDRDENGEKAPGSNFEVLRRTAEDGGDQDVQEERSKQSQAQSPPPQATNGAGSAGGRPKPLPIRERQSSRRGEGESSWRRKSSTPSAAGAAAAAGGVPETPTTPAEEEGWSTVGGRSKGGRRGGGGGGGGGWRNA</sequence>
<feature type="compositionally biased region" description="Basic and acidic residues" evidence="3">
    <location>
        <begin position="147"/>
        <end position="167"/>
    </location>
</feature>
<dbReference type="AlphaFoldDB" id="A0A6A6NP27"/>
<feature type="compositionally biased region" description="Gly residues" evidence="3">
    <location>
        <begin position="556"/>
        <end position="569"/>
    </location>
</feature>
<dbReference type="Proteomes" id="UP000799766">
    <property type="component" value="Unassembled WGS sequence"/>
</dbReference>
<dbReference type="InterPro" id="IPR012677">
    <property type="entry name" value="Nucleotide-bd_a/b_plait_sf"/>
</dbReference>
<feature type="compositionally biased region" description="Basic and acidic residues" evidence="3">
    <location>
        <begin position="243"/>
        <end position="252"/>
    </location>
</feature>
<evidence type="ECO:0000313" key="5">
    <source>
        <dbReference type="EMBL" id="KAF2453154.1"/>
    </source>
</evidence>
<organism evidence="5 6">
    <name type="scientific">Lineolata rhizophorae</name>
    <dbReference type="NCBI Taxonomy" id="578093"/>
    <lineage>
        <taxon>Eukaryota</taxon>
        <taxon>Fungi</taxon>
        <taxon>Dikarya</taxon>
        <taxon>Ascomycota</taxon>
        <taxon>Pezizomycotina</taxon>
        <taxon>Dothideomycetes</taxon>
        <taxon>Dothideomycetes incertae sedis</taxon>
        <taxon>Lineolatales</taxon>
        <taxon>Lineolataceae</taxon>
        <taxon>Lineolata</taxon>
    </lineage>
</organism>
<dbReference type="OrthoDB" id="48651at2759"/>
<feature type="compositionally biased region" description="Basic and acidic residues" evidence="3">
    <location>
        <begin position="376"/>
        <end position="442"/>
    </location>
</feature>
<evidence type="ECO:0000256" key="1">
    <source>
        <dbReference type="ARBA" id="ARBA00022884"/>
    </source>
</evidence>
<feature type="compositionally biased region" description="Low complexity" evidence="3">
    <location>
        <begin position="313"/>
        <end position="335"/>
    </location>
</feature>
<feature type="domain" description="RRM" evidence="4">
    <location>
        <begin position="70"/>
        <end position="146"/>
    </location>
</feature>
<keyword evidence="1 2" id="KW-0694">RNA-binding</keyword>
<keyword evidence="6" id="KW-1185">Reference proteome</keyword>
<evidence type="ECO:0000313" key="6">
    <source>
        <dbReference type="Proteomes" id="UP000799766"/>
    </source>
</evidence>
<dbReference type="PANTHER" id="PTHR23236:SF11">
    <property type="entry name" value="EUKARYOTIC TRANSLATION INITIATION FACTOR 4H"/>
    <property type="match status" value="1"/>
</dbReference>
<feature type="compositionally biased region" description="Basic and acidic residues" evidence="3">
    <location>
        <begin position="496"/>
        <end position="512"/>
    </location>
</feature>